<evidence type="ECO:0000313" key="2">
    <source>
        <dbReference type="EMBL" id="CFE42998.1"/>
    </source>
</evidence>
<dbReference type="Proteomes" id="UP000045842">
    <property type="component" value="Unassembled WGS sequence"/>
</dbReference>
<proteinExistence type="predicted"/>
<sequence length="239" mass="24530">MDGELAVCGPKYRLLHPGRSTLAPTAHLVVGGGGAVLRCLATVADRGDATVGGPGEAPLQTGHGGRGSVRRVPDCQSRHDGFRHRRGRIYLGGHPRPDLLRHRYPCAGVADRLRGSGSAGAGLAIAEPRVVPDPDSLGTADCPSVAVRRAGWAGGDDSRRNGQCGRVPPWSADRGGRCGRHRGCLGSHGAARSGGPHPGLATVGVAGHHIVRRLSVALANLSGAQRPTYGLVGPGPVCR</sequence>
<evidence type="ECO:0000313" key="3">
    <source>
        <dbReference type="EMBL" id="CFE60810.1"/>
    </source>
</evidence>
<reference evidence="6 7" key="1">
    <citation type="submission" date="2015-03" db="EMBL/GenBank/DDBJ databases">
        <authorList>
            <consortium name="Pathogen Informatics"/>
        </authorList>
    </citation>
    <scope>NUCLEOTIDE SEQUENCE [LARGE SCALE GENOMIC DNA]</scope>
    <source>
        <strain evidence="4 6">D00501624</strain>
        <strain evidence="5 7">G09801536</strain>
        <strain evidence="2 9">G09901357</strain>
        <strain evidence="3 8">H09601792</strain>
    </source>
</reference>
<dbReference type="EMBL" id="CFOE01000554">
    <property type="protein sequence ID" value="CFE42998.1"/>
    <property type="molecule type" value="Genomic_DNA"/>
</dbReference>
<dbReference type="Proteomes" id="UP000046947">
    <property type="component" value="Unassembled WGS sequence"/>
</dbReference>
<evidence type="ECO:0000313" key="8">
    <source>
        <dbReference type="Proteomes" id="UP000046947"/>
    </source>
</evidence>
<protein>
    <submittedName>
        <fullName evidence="2">Uncharacterized protein</fullName>
    </submittedName>
</protein>
<evidence type="ECO:0000256" key="1">
    <source>
        <dbReference type="SAM" id="MobiDB-lite"/>
    </source>
</evidence>
<organism evidence="2 9">
    <name type="scientific">Mycobacterium tuberculosis</name>
    <dbReference type="NCBI Taxonomy" id="1773"/>
    <lineage>
        <taxon>Bacteria</taxon>
        <taxon>Bacillati</taxon>
        <taxon>Actinomycetota</taxon>
        <taxon>Actinomycetes</taxon>
        <taxon>Mycobacteriales</taxon>
        <taxon>Mycobacteriaceae</taxon>
        <taxon>Mycobacterium</taxon>
        <taxon>Mycobacterium tuberculosis complex</taxon>
    </lineage>
</organism>
<dbReference type="AlphaFoldDB" id="A0A0T9Y0Z8"/>
<name>A0A0T9Y0Z8_MYCTX</name>
<evidence type="ECO:0000313" key="6">
    <source>
        <dbReference type="Proteomes" id="UP000039217"/>
    </source>
</evidence>
<dbReference type="EMBL" id="CSAD01000612">
    <property type="protein sequence ID" value="COW21984.1"/>
    <property type="molecule type" value="Genomic_DNA"/>
</dbReference>
<feature type="region of interest" description="Disordered" evidence="1">
    <location>
        <begin position="50"/>
        <end position="78"/>
    </location>
</feature>
<evidence type="ECO:0000313" key="7">
    <source>
        <dbReference type="Proteomes" id="UP000045842"/>
    </source>
</evidence>
<accession>A0A0T9Y0Z8</accession>
<evidence type="ECO:0000313" key="4">
    <source>
        <dbReference type="EMBL" id="CNV51918.1"/>
    </source>
</evidence>
<dbReference type="EMBL" id="CQQC01000943">
    <property type="protein sequence ID" value="CNV51918.1"/>
    <property type="molecule type" value="Genomic_DNA"/>
</dbReference>
<evidence type="ECO:0000313" key="5">
    <source>
        <dbReference type="EMBL" id="COW21984.1"/>
    </source>
</evidence>
<dbReference type="Proteomes" id="UP000048289">
    <property type="component" value="Unassembled WGS sequence"/>
</dbReference>
<gene>
    <name evidence="4" type="ORF">ERS007661_02592</name>
    <name evidence="5" type="ORF">ERS007679_03401</name>
    <name evidence="2" type="ORF">ERS007681_03310</name>
    <name evidence="3" type="ORF">ERS007688_02911</name>
</gene>
<dbReference type="EMBL" id="CFOH01000551">
    <property type="protein sequence ID" value="CFE60810.1"/>
    <property type="molecule type" value="Genomic_DNA"/>
</dbReference>
<dbReference type="Proteomes" id="UP000039217">
    <property type="component" value="Unassembled WGS sequence"/>
</dbReference>
<evidence type="ECO:0000313" key="9">
    <source>
        <dbReference type="Proteomes" id="UP000048289"/>
    </source>
</evidence>